<dbReference type="InterPro" id="IPR010985">
    <property type="entry name" value="Ribbon_hlx_hlx"/>
</dbReference>
<evidence type="ECO:0000313" key="1">
    <source>
        <dbReference type="EMBL" id="PRI11418.1"/>
    </source>
</evidence>
<proteinExistence type="predicted"/>
<keyword evidence="2" id="KW-1185">Reference proteome</keyword>
<organism evidence="1 2">
    <name type="scientific">Leucobacter massiliensis</name>
    <dbReference type="NCBI Taxonomy" id="1686285"/>
    <lineage>
        <taxon>Bacteria</taxon>
        <taxon>Bacillati</taxon>
        <taxon>Actinomycetota</taxon>
        <taxon>Actinomycetes</taxon>
        <taxon>Micrococcales</taxon>
        <taxon>Microbacteriaceae</taxon>
        <taxon>Leucobacter</taxon>
    </lineage>
</organism>
<dbReference type="AlphaFoldDB" id="A0A2S9QPA7"/>
<dbReference type="Proteomes" id="UP000238650">
    <property type="component" value="Unassembled WGS sequence"/>
</dbReference>
<dbReference type="SUPFAM" id="SSF47598">
    <property type="entry name" value="Ribbon-helix-helix"/>
    <property type="match status" value="1"/>
</dbReference>
<dbReference type="Pfam" id="PF05534">
    <property type="entry name" value="HicB"/>
    <property type="match status" value="1"/>
</dbReference>
<sequence>MNHRAGSSAWAPAPPESRAPGISGAIASLVILLRGDEVRQVVADRRYSGKFVVRLTPEAHRQLALEAAEQRVSLNRLAASRLVGA</sequence>
<dbReference type="OrthoDB" id="5297106at2"/>
<protein>
    <recommendedName>
        <fullName evidence="3">Toxin-antitoxin system HicB family antitoxin</fullName>
    </recommendedName>
</protein>
<dbReference type="EMBL" id="MWZD01000016">
    <property type="protein sequence ID" value="PRI11418.1"/>
    <property type="molecule type" value="Genomic_DNA"/>
</dbReference>
<dbReference type="InterPro" id="IPR008651">
    <property type="entry name" value="Uncharacterised_HicB"/>
</dbReference>
<accession>A0A2S9QPA7</accession>
<dbReference type="GO" id="GO:0006355">
    <property type="term" value="P:regulation of DNA-templated transcription"/>
    <property type="evidence" value="ECO:0007669"/>
    <property type="project" value="InterPro"/>
</dbReference>
<gene>
    <name evidence="1" type="ORF">B4915_06145</name>
</gene>
<comment type="caution">
    <text evidence="1">The sequence shown here is derived from an EMBL/GenBank/DDBJ whole genome shotgun (WGS) entry which is preliminary data.</text>
</comment>
<name>A0A2S9QPA7_9MICO</name>
<evidence type="ECO:0000313" key="2">
    <source>
        <dbReference type="Proteomes" id="UP000238650"/>
    </source>
</evidence>
<evidence type="ECO:0008006" key="3">
    <source>
        <dbReference type="Google" id="ProtNLM"/>
    </source>
</evidence>
<reference evidence="1 2" key="1">
    <citation type="journal article" date="2017" name="New Microbes New Infect">
        <title>Genome sequence of 'Leucobacter massiliensis' sp. nov. isolated from human pharynx after travel to the 2014 Hajj.</title>
        <authorList>
            <person name="Leangapichart T."/>
            <person name="Gautret P."/>
            <person name="Nguyen T.T."/>
            <person name="Armstrong N."/>
            <person name="Rolain J.M."/>
        </authorList>
    </citation>
    <scope>NUCLEOTIDE SEQUENCE [LARGE SCALE GENOMIC DNA]</scope>
    <source>
        <strain evidence="1 2">122RC15</strain>
    </source>
</reference>